<comment type="function">
    <text evidence="2">Catalyzes the reduction of 1-pyrroline-5-carboxylate (PCA) to L-proline.</text>
</comment>
<dbReference type="Gene3D" id="1.10.3730.10">
    <property type="entry name" value="ProC C-terminal domain-like"/>
    <property type="match status" value="1"/>
</dbReference>
<feature type="domain" description="Pyrroline-5-carboxylate reductase dimerisation" evidence="5">
    <location>
        <begin position="159"/>
        <end position="261"/>
    </location>
</feature>
<dbReference type="Proteomes" id="UP000681041">
    <property type="component" value="Chromosome"/>
</dbReference>
<dbReference type="PANTHER" id="PTHR11645:SF53">
    <property type="entry name" value="PYRROLINE-5-CARBOXYLATE REDUCTASE 3"/>
    <property type="match status" value="1"/>
</dbReference>
<feature type="binding site" evidence="3">
    <location>
        <begin position="6"/>
        <end position="11"/>
    </location>
    <ligand>
        <name>NADP(+)</name>
        <dbReference type="ChEBI" id="CHEBI:58349"/>
    </ligand>
</feature>
<dbReference type="Pfam" id="PF14748">
    <property type="entry name" value="P5CR_dimer"/>
    <property type="match status" value="1"/>
</dbReference>
<evidence type="ECO:0000259" key="4">
    <source>
        <dbReference type="Pfam" id="PF03807"/>
    </source>
</evidence>
<dbReference type="InterPro" id="IPR029036">
    <property type="entry name" value="P5CR_dimer"/>
</dbReference>
<dbReference type="KEGG" id="meme:HYG87_09935"/>
<keyword evidence="2" id="KW-0963">Cytoplasm</keyword>
<reference evidence="6" key="1">
    <citation type="submission" date="2020-07" db="EMBL/GenBank/DDBJ databases">
        <title>Methanobacterium. sp. MethCan genome.</title>
        <authorList>
            <person name="Postec A."/>
            <person name="Quemeneur M."/>
        </authorList>
    </citation>
    <scope>NUCLEOTIDE SEQUENCE</scope>
    <source>
        <strain evidence="6">MethCAN</strain>
    </source>
</reference>
<dbReference type="InterPro" id="IPR000304">
    <property type="entry name" value="Pyrroline-COOH_reductase"/>
</dbReference>
<dbReference type="SUPFAM" id="SSF48179">
    <property type="entry name" value="6-phosphogluconate dehydrogenase C-terminal domain-like"/>
    <property type="match status" value="1"/>
</dbReference>
<name>A0A8T8KFJ0_9EURY</name>
<dbReference type="GO" id="GO:0004735">
    <property type="term" value="F:pyrroline-5-carboxylate reductase activity"/>
    <property type="evidence" value="ECO:0007669"/>
    <property type="project" value="UniProtKB-UniRule"/>
</dbReference>
<accession>A0A8T8KFJ0</accession>
<protein>
    <recommendedName>
        <fullName evidence="2">Pyrroline-5-carboxylate reductase</fullName>
        <shortName evidence="2">P5C reductase</shortName>
        <shortName evidence="2">P5CR</shortName>
        <ecNumber evidence="2">1.5.1.2</ecNumber>
    </recommendedName>
    <alternativeName>
        <fullName evidence="2">PCA reductase</fullName>
    </alternativeName>
</protein>
<dbReference type="HAMAP" id="MF_01925">
    <property type="entry name" value="P5C_reductase"/>
    <property type="match status" value="1"/>
</dbReference>
<comment type="catalytic activity">
    <reaction evidence="2">
        <text>L-proline + NADP(+) = (S)-1-pyrroline-5-carboxylate + NADPH + 2 H(+)</text>
        <dbReference type="Rhea" id="RHEA:14109"/>
        <dbReference type="ChEBI" id="CHEBI:15378"/>
        <dbReference type="ChEBI" id="CHEBI:17388"/>
        <dbReference type="ChEBI" id="CHEBI:57783"/>
        <dbReference type="ChEBI" id="CHEBI:58349"/>
        <dbReference type="ChEBI" id="CHEBI:60039"/>
        <dbReference type="EC" id="1.5.1.2"/>
    </reaction>
</comment>
<dbReference type="InterPro" id="IPR036291">
    <property type="entry name" value="NAD(P)-bd_dom_sf"/>
</dbReference>
<comment type="similarity">
    <text evidence="1 2">Belongs to the pyrroline-5-carboxylate reductase family.</text>
</comment>
<evidence type="ECO:0000256" key="2">
    <source>
        <dbReference type="HAMAP-Rule" id="MF_01925"/>
    </source>
</evidence>
<dbReference type="InterPro" id="IPR008927">
    <property type="entry name" value="6-PGluconate_DH-like_C_sf"/>
</dbReference>
<dbReference type="GeneID" id="64821086"/>
<dbReference type="EC" id="1.5.1.2" evidence="2"/>
<dbReference type="EMBL" id="CP058560">
    <property type="protein sequence ID" value="QUH24051.1"/>
    <property type="molecule type" value="Genomic_DNA"/>
</dbReference>
<proteinExistence type="inferred from homology"/>
<dbReference type="AlphaFoldDB" id="A0A8T8KFJ0"/>
<keyword evidence="2" id="KW-0560">Oxidoreductase</keyword>
<evidence type="ECO:0000256" key="1">
    <source>
        <dbReference type="ARBA" id="ARBA00005525"/>
    </source>
</evidence>
<keyword evidence="2 3" id="KW-0521">NADP</keyword>
<comment type="catalytic activity">
    <reaction evidence="2">
        <text>L-proline + NAD(+) = (S)-1-pyrroline-5-carboxylate + NADH + 2 H(+)</text>
        <dbReference type="Rhea" id="RHEA:14105"/>
        <dbReference type="ChEBI" id="CHEBI:15378"/>
        <dbReference type="ChEBI" id="CHEBI:17388"/>
        <dbReference type="ChEBI" id="CHEBI:57540"/>
        <dbReference type="ChEBI" id="CHEBI:57945"/>
        <dbReference type="ChEBI" id="CHEBI:60039"/>
        <dbReference type="EC" id="1.5.1.2"/>
    </reaction>
</comment>
<organism evidence="6 7">
    <name type="scientific">Methanobacterium alkalithermotolerans</name>
    <dbReference type="NCBI Taxonomy" id="2731220"/>
    <lineage>
        <taxon>Archaea</taxon>
        <taxon>Methanobacteriati</taxon>
        <taxon>Methanobacteriota</taxon>
        <taxon>Methanomada group</taxon>
        <taxon>Methanobacteria</taxon>
        <taxon>Methanobacteriales</taxon>
        <taxon>Methanobacteriaceae</taxon>
        <taxon>Methanobacterium</taxon>
    </lineage>
</organism>
<keyword evidence="2" id="KW-0641">Proline biosynthesis</keyword>
<dbReference type="RefSeq" id="WP_211533008.1">
    <property type="nucleotide sequence ID" value="NZ_CP058560.1"/>
</dbReference>
<dbReference type="InterPro" id="IPR053790">
    <property type="entry name" value="P5CR-like_CS"/>
</dbReference>
<evidence type="ECO:0000313" key="6">
    <source>
        <dbReference type="EMBL" id="QUH24051.1"/>
    </source>
</evidence>
<dbReference type="PANTHER" id="PTHR11645">
    <property type="entry name" value="PYRROLINE-5-CARBOXYLATE REDUCTASE"/>
    <property type="match status" value="1"/>
</dbReference>
<dbReference type="GO" id="GO:0005737">
    <property type="term" value="C:cytoplasm"/>
    <property type="evidence" value="ECO:0007669"/>
    <property type="project" value="UniProtKB-SubCell"/>
</dbReference>
<dbReference type="SUPFAM" id="SSF51735">
    <property type="entry name" value="NAD(P)-binding Rossmann-fold domains"/>
    <property type="match status" value="1"/>
</dbReference>
<dbReference type="PIRSF" id="PIRSF000193">
    <property type="entry name" value="Pyrrol-5-carb_rd"/>
    <property type="match status" value="1"/>
</dbReference>
<dbReference type="InterPro" id="IPR028939">
    <property type="entry name" value="P5C_Rdtase_cat_N"/>
</dbReference>
<comment type="subcellular location">
    <subcellularLocation>
        <location evidence="2">Cytoplasm</location>
    </subcellularLocation>
</comment>
<feature type="binding site" evidence="3">
    <location>
        <position position="56"/>
    </location>
    <ligand>
        <name>NADPH</name>
        <dbReference type="ChEBI" id="CHEBI:57783"/>
    </ligand>
</feature>
<feature type="domain" description="Pyrroline-5-carboxylate reductase catalytic N-terminal" evidence="4">
    <location>
        <begin position="2"/>
        <end position="98"/>
    </location>
</feature>
<dbReference type="Pfam" id="PF03807">
    <property type="entry name" value="F420_oxidored"/>
    <property type="match status" value="1"/>
</dbReference>
<evidence type="ECO:0000313" key="7">
    <source>
        <dbReference type="Proteomes" id="UP000681041"/>
    </source>
</evidence>
<comment type="pathway">
    <text evidence="2">Amino-acid biosynthesis; L-proline biosynthesis; L-proline from L-glutamate 5-semialdehyde: step 1/1.</text>
</comment>
<dbReference type="PROSITE" id="PS00521">
    <property type="entry name" value="P5CR"/>
    <property type="match status" value="1"/>
</dbReference>
<evidence type="ECO:0000256" key="3">
    <source>
        <dbReference type="PIRSR" id="PIRSR000193-1"/>
    </source>
</evidence>
<keyword evidence="7" id="KW-1185">Reference proteome</keyword>
<dbReference type="Gene3D" id="3.40.50.720">
    <property type="entry name" value="NAD(P)-binding Rossmann-like Domain"/>
    <property type="match status" value="1"/>
</dbReference>
<dbReference type="GO" id="GO:0055129">
    <property type="term" value="P:L-proline biosynthetic process"/>
    <property type="evidence" value="ECO:0007669"/>
    <property type="project" value="UniProtKB-UniRule"/>
</dbReference>
<gene>
    <name evidence="2" type="primary">proC</name>
    <name evidence="6" type="ORF">HYG87_09935</name>
</gene>
<sequence>MKIGFIGYGSMGSMIINGLLESQALKEENVIISNRSLEKLTKLKLKYPLIEITDDNKLVGKKADRIFIFVNTGLVKKVVEEISSHESSNMHIIHIAAGLTLPTLALIFKGKVTRVIPSVTSLGKKGISLMHHNELVKENEKKFVEDLFGVISQVKIIDEENFEVATAITSSGPAFISFIMARYAYMATLYSEISLEEAQDMVKNVLDGTSHLLCQGYHFEEIVDRVATKGGITQEGIDIMDSKLEDMFQELFKKIEAKNEEIKLRLESDYRS</sequence>
<keyword evidence="2" id="KW-0028">Amino-acid biosynthesis</keyword>
<evidence type="ECO:0000259" key="5">
    <source>
        <dbReference type="Pfam" id="PF14748"/>
    </source>
</evidence>
<dbReference type="OrthoDB" id="25257at2157"/>